<proteinExistence type="predicted"/>
<dbReference type="EMBL" id="JAALFG010000005">
    <property type="protein sequence ID" value="NGP19261.1"/>
    <property type="molecule type" value="Genomic_DNA"/>
</dbReference>
<dbReference type="Proteomes" id="UP000474802">
    <property type="component" value="Unassembled WGS sequence"/>
</dbReference>
<gene>
    <name evidence="2" type="ORF">G5575_17925</name>
</gene>
<evidence type="ECO:0000313" key="2">
    <source>
        <dbReference type="EMBL" id="NGP19261.1"/>
    </source>
</evidence>
<evidence type="ECO:0000313" key="3">
    <source>
        <dbReference type="Proteomes" id="UP000474802"/>
    </source>
</evidence>
<feature type="compositionally biased region" description="Basic and acidic residues" evidence="1">
    <location>
        <begin position="1"/>
        <end position="11"/>
    </location>
</feature>
<accession>A0A6M1T375</accession>
<keyword evidence="3" id="KW-1185">Reference proteome</keyword>
<reference evidence="2 3" key="1">
    <citation type="submission" date="2020-02" db="EMBL/GenBank/DDBJ databases">
        <authorList>
            <person name="Khan S.A."/>
            <person name="Jeon C.O."/>
            <person name="Chun B.H."/>
        </authorList>
    </citation>
    <scope>NUCLEOTIDE SEQUENCE [LARGE SCALE GENOMIC DNA]</scope>
    <source>
        <strain evidence="2 3">H239</strain>
    </source>
</reference>
<comment type="caution">
    <text evidence="2">The sequence shown here is derived from an EMBL/GenBank/DDBJ whole genome shotgun (WGS) entry which is preliminary data.</text>
</comment>
<organism evidence="2 3">
    <name type="scientific">Devosia aurantiaca</name>
    <dbReference type="NCBI Taxonomy" id="2714858"/>
    <lineage>
        <taxon>Bacteria</taxon>
        <taxon>Pseudomonadati</taxon>
        <taxon>Pseudomonadota</taxon>
        <taxon>Alphaproteobacteria</taxon>
        <taxon>Hyphomicrobiales</taxon>
        <taxon>Devosiaceae</taxon>
        <taxon>Devosia</taxon>
    </lineage>
</organism>
<dbReference type="AlphaFoldDB" id="A0A6M1T375"/>
<name>A0A6M1T375_9HYPH</name>
<feature type="compositionally biased region" description="Acidic residues" evidence="1">
    <location>
        <begin position="38"/>
        <end position="49"/>
    </location>
</feature>
<reference evidence="2 3" key="2">
    <citation type="submission" date="2020-03" db="EMBL/GenBank/DDBJ databases">
        <title>Devosia chinhatensis sp. nov., isolated from a hexachlorocyclohexane (HCH) dump site in India.</title>
        <authorList>
            <person name="Kumar M."/>
            <person name="Lal R."/>
        </authorList>
    </citation>
    <scope>NUCLEOTIDE SEQUENCE [LARGE SCALE GENOMIC DNA]</scope>
    <source>
        <strain evidence="2 3">H239</strain>
    </source>
</reference>
<protein>
    <submittedName>
        <fullName evidence="2">Uncharacterized protein</fullName>
    </submittedName>
</protein>
<dbReference type="RefSeq" id="WP_164535512.1">
    <property type="nucleotide sequence ID" value="NZ_JAALFG010000005.1"/>
</dbReference>
<sequence length="49" mass="5140">MPDKDKEHDEETLPPAGPHATPDLTDKEKTPGTGSLPDDTDAEGDVGPD</sequence>
<feature type="region of interest" description="Disordered" evidence="1">
    <location>
        <begin position="1"/>
        <end position="49"/>
    </location>
</feature>
<evidence type="ECO:0000256" key="1">
    <source>
        <dbReference type="SAM" id="MobiDB-lite"/>
    </source>
</evidence>